<dbReference type="RefSeq" id="WP_338343014.1">
    <property type="nucleotide sequence ID" value="NZ_CAUZLT010000003.1"/>
</dbReference>
<keyword evidence="3" id="KW-1185">Reference proteome</keyword>
<evidence type="ECO:0000313" key="2">
    <source>
        <dbReference type="EMBL" id="CAK1241303.1"/>
    </source>
</evidence>
<comment type="caution">
    <text evidence="2">The sequence shown here is derived from an EMBL/GenBank/DDBJ whole genome shotgun (WGS) entry which is preliminary data.</text>
</comment>
<accession>A0ABM9MUP8</accession>
<dbReference type="EMBL" id="CAUZLT010000003">
    <property type="protein sequence ID" value="CAK1241303.1"/>
    <property type="molecule type" value="Genomic_DNA"/>
</dbReference>
<organism evidence="2 3">
    <name type="scientific">Fructobacillus tropaeoli</name>
    <dbReference type="NCBI Taxonomy" id="709323"/>
    <lineage>
        <taxon>Bacteria</taxon>
        <taxon>Bacillati</taxon>
        <taxon>Bacillota</taxon>
        <taxon>Bacilli</taxon>
        <taxon>Lactobacillales</taxon>
        <taxon>Lactobacillaceae</taxon>
        <taxon>Fructobacillus</taxon>
    </lineage>
</organism>
<dbReference type="Pfam" id="PF13274">
    <property type="entry name" value="SocA_Panacea"/>
    <property type="match status" value="1"/>
</dbReference>
<dbReference type="Proteomes" id="UP001314262">
    <property type="component" value="Unassembled WGS sequence"/>
</dbReference>
<reference evidence="2 3" key="1">
    <citation type="submission" date="2023-10" db="EMBL/GenBank/DDBJ databases">
        <authorList>
            <person name="Botero Cardona J."/>
        </authorList>
    </citation>
    <scope>NUCLEOTIDE SEQUENCE [LARGE SCALE GENOMIC DNA]</scope>
    <source>
        <strain evidence="2 3">R-53137</strain>
    </source>
</reference>
<protein>
    <submittedName>
        <fullName evidence="2">Contains DUF4065 domain (GepA)</fullName>
    </submittedName>
</protein>
<evidence type="ECO:0000259" key="1">
    <source>
        <dbReference type="Pfam" id="PF13274"/>
    </source>
</evidence>
<sequence>MEQYSVFDVAKWFLSKEALTPKKIQKLTYYAEAWSYALFGKPLLNDTHFEAWVHGPVSPILYNKYKEYGWNTVPKETNVAEFDEQVADLLESVWATYGDKSANELESLTHTETPWKQARQGCGEYDSSSQRIDPELMKSYYRSMYIGD</sequence>
<gene>
    <name evidence="2" type="ORF">R53137_KAKDMLNK_00828</name>
</gene>
<feature type="domain" description="Antitoxin SocA-like Panacea" evidence="1">
    <location>
        <begin position="24"/>
        <end position="116"/>
    </location>
</feature>
<name>A0ABM9MUP8_9LACO</name>
<dbReference type="InterPro" id="IPR025272">
    <property type="entry name" value="SocA_Panacea"/>
</dbReference>
<proteinExistence type="predicted"/>
<evidence type="ECO:0000313" key="3">
    <source>
        <dbReference type="Proteomes" id="UP001314262"/>
    </source>
</evidence>